<dbReference type="PROSITE" id="PS50110">
    <property type="entry name" value="RESPONSE_REGULATORY"/>
    <property type="match status" value="1"/>
</dbReference>
<comment type="caution">
    <text evidence="4">The sequence shown here is derived from an EMBL/GenBank/DDBJ whole genome shotgun (WGS) entry which is preliminary data.</text>
</comment>
<dbReference type="GO" id="GO:0000160">
    <property type="term" value="P:phosphorelay signal transduction system"/>
    <property type="evidence" value="ECO:0007669"/>
    <property type="project" value="InterPro"/>
</dbReference>
<dbReference type="SMART" id="SM00448">
    <property type="entry name" value="REC"/>
    <property type="match status" value="1"/>
</dbReference>
<dbReference type="AlphaFoldDB" id="A0A8J8K7F8"/>
<dbReference type="Gene3D" id="3.40.50.2300">
    <property type="match status" value="1"/>
</dbReference>
<feature type="modified residue" description="4-aspartylphosphate" evidence="1">
    <location>
        <position position="235"/>
    </location>
</feature>
<gene>
    <name evidence="4" type="ORF">HR057_02805</name>
</gene>
<reference evidence="4" key="1">
    <citation type="submission" date="2020-06" db="EMBL/GenBank/DDBJ databases">
        <title>A novel thermopfilic bacterium from Erzurum, Turkey.</title>
        <authorList>
            <person name="Adiguzel A."/>
            <person name="Ay H."/>
            <person name="Baltaci M.O."/>
        </authorList>
    </citation>
    <scope>NUCLEOTIDE SEQUENCE</scope>
    <source>
        <strain evidence="4">P2</strain>
    </source>
</reference>
<dbReference type="InterPro" id="IPR036061">
    <property type="entry name" value="CheW-like_dom_sf"/>
</dbReference>
<dbReference type="RefSeq" id="WP_173729883.1">
    <property type="nucleotide sequence ID" value="NZ_JABTTE010000002.1"/>
</dbReference>
<dbReference type="InterPro" id="IPR011006">
    <property type="entry name" value="CheY-like_superfamily"/>
</dbReference>
<dbReference type="Gene3D" id="2.40.50.180">
    <property type="entry name" value="CheA-289, Domain 4"/>
    <property type="match status" value="1"/>
</dbReference>
<proteinExistence type="predicted"/>
<evidence type="ECO:0000259" key="2">
    <source>
        <dbReference type="PROSITE" id="PS50110"/>
    </source>
</evidence>
<dbReference type="PANTHER" id="PTHR47233:SF3">
    <property type="entry name" value="CHEMOTAXIS PROTEIN CHEV"/>
    <property type="match status" value="1"/>
</dbReference>
<evidence type="ECO:0000259" key="3">
    <source>
        <dbReference type="PROSITE" id="PS50851"/>
    </source>
</evidence>
<dbReference type="PIRSF" id="PIRSF002867">
    <property type="entry name" value="CheV"/>
    <property type="match status" value="1"/>
</dbReference>
<accession>A0A8J8K7F8</accession>
<dbReference type="InterPro" id="IPR001789">
    <property type="entry name" value="Sig_transdc_resp-reg_receiver"/>
</dbReference>
<dbReference type="EMBL" id="JABTTE010000002">
    <property type="protein sequence ID" value="NSL50691.1"/>
    <property type="molecule type" value="Genomic_DNA"/>
</dbReference>
<dbReference type="Pfam" id="PF01584">
    <property type="entry name" value="CheW"/>
    <property type="match status" value="1"/>
</dbReference>
<protein>
    <submittedName>
        <fullName evidence="4">Chemotaxis protein CheV</fullName>
    </submittedName>
</protein>
<dbReference type="InterPro" id="IPR024181">
    <property type="entry name" value="Chemotax_regulator_CheV"/>
</dbReference>
<keyword evidence="1" id="KW-0597">Phosphoprotein</keyword>
<dbReference type="InterPro" id="IPR002545">
    <property type="entry name" value="CheW-lke_dom"/>
</dbReference>
<evidence type="ECO:0000313" key="5">
    <source>
        <dbReference type="Proteomes" id="UP000625804"/>
    </source>
</evidence>
<organism evidence="4 5">
    <name type="scientific">Calidifontibacillus erzurumensis</name>
    <dbReference type="NCBI Taxonomy" id="2741433"/>
    <lineage>
        <taxon>Bacteria</taxon>
        <taxon>Bacillati</taxon>
        <taxon>Bacillota</taxon>
        <taxon>Bacilli</taxon>
        <taxon>Bacillales</taxon>
        <taxon>Bacillaceae</taxon>
        <taxon>Calidifontibacillus/Schinkia group</taxon>
        <taxon>Calidifontibacillus</taxon>
    </lineage>
</organism>
<keyword evidence="5" id="KW-1185">Reference proteome</keyword>
<name>A0A8J8K7F8_9BACI</name>
<dbReference type="Gene3D" id="2.30.30.40">
    <property type="entry name" value="SH3 Domains"/>
    <property type="match status" value="1"/>
</dbReference>
<sequence length="302" mass="34296">MSQNHKGILLESGTNELEIVEFCVGKNKFGINVIKVKEIINPVPVTTVPHTHPSVEGIITLRGEVLPVVNMSTVLGFPPSENPKYDKFIVCEFNKTKIVFHVHKVTQIHRISWSQIEKPNEMFTGMEKQIIGVIKMEDEMVLLLDYEKILVDINPESGINTDRLKTLGPRERSNKKIVVAEDSALLRRLLEQTLEEAGYNQLAFFENGHEALNYLEEIVASGKKVTDEVQMVITDIEMPKMDGHHLTKKIREHEDLKELPVIIFSSLITDDLRHKGEVVGATEQVSKPEIVELVKRIDEHIL</sequence>
<dbReference type="GO" id="GO:0006935">
    <property type="term" value="P:chemotaxis"/>
    <property type="evidence" value="ECO:0007669"/>
    <property type="project" value="InterPro"/>
</dbReference>
<evidence type="ECO:0000313" key="4">
    <source>
        <dbReference type="EMBL" id="NSL50691.1"/>
    </source>
</evidence>
<dbReference type="SMART" id="SM00260">
    <property type="entry name" value="CheW"/>
    <property type="match status" value="1"/>
</dbReference>
<dbReference type="PROSITE" id="PS50851">
    <property type="entry name" value="CHEW"/>
    <property type="match status" value="1"/>
</dbReference>
<evidence type="ECO:0000256" key="1">
    <source>
        <dbReference type="PROSITE-ProRule" id="PRU00169"/>
    </source>
</evidence>
<dbReference type="Pfam" id="PF00072">
    <property type="entry name" value="Response_reg"/>
    <property type="match status" value="1"/>
</dbReference>
<dbReference type="SUPFAM" id="SSF52172">
    <property type="entry name" value="CheY-like"/>
    <property type="match status" value="1"/>
</dbReference>
<dbReference type="PANTHER" id="PTHR47233">
    <property type="entry name" value="CHEMOTAXIS PROTEIN CHEV"/>
    <property type="match status" value="1"/>
</dbReference>
<dbReference type="SUPFAM" id="SSF50341">
    <property type="entry name" value="CheW-like"/>
    <property type="match status" value="1"/>
</dbReference>
<feature type="domain" description="Response regulatory" evidence="2">
    <location>
        <begin position="176"/>
        <end position="302"/>
    </location>
</feature>
<dbReference type="Proteomes" id="UP000625804">
    <property type="component" value="Unassembled WGS sequence"/>
</dbReference>
<feature type="domain" description="CheW-like" evidence="3">
    <location>
        <begin position="16"/>
        <end position="155"/>
    </location>
</feature>